<reference evidence="7 8" key="1">
    <citation type="submission" date="2016-10" db="EMBL/GenBank/DDBJ databases">
        <authorList>
            <person name="de Groot N.N."/>
        </authorList>
    </citation>
    <scope>NUCLEOTIDE SEQUENCE [LARGE SCALE GENOMIC DNA]</scope>
    <source>
        <strain evidence="7 8">CGMCC 4.5681</strain>
    </source>
</reference>
<accession>A0A1G9D7I5</accession>
<dbReference type="STRING" id="683260.SAMN05421874_10916"/>
<dbReference type="SUPFAM" id="SSF53335">
    <property type="entry name" value="S-adenosyl-L-methionine-dependent methyltransferases"/>
    <property type="match status" value="1"/>
</dbReference>
<dbReference type="EMBL" id="FNFB01000009">
    <property type="protein sequence ID" value="SDK59880.1"/>
    <property type="molecule type" value="Genomic_DNA"/>
</dbReference>
<dbReference type="InterPro" id="IPR001077">
    <property type="entry name" value="COMT_C"/>
</dbReference>
<keyword evidence="1 7" id="KW-0489">Methyltransferase</keyword>
<dbReference type="PANTHER" id="PTHR43712">
    <property type="entry name" value="PUTATIVE (AFU_ORTHOLOGUE AFUA_4G14580)-RELATED"/>
    <property type="match status" value="1"/>
</dbReference>
<organism evidence="7 8">
    <name type="scientific">Nonomuraea maritima</name>
    <dbReference type="NCBI Taxonomy" id="683260"/>
    <lineage>
        <taxon>Bacteria</taxon>
        <taxon>Bacillati</taxon>
        <taxon>Actinomycetota</taxon>
        <taxon>Actinomycetes</taxon>
        <taxon>Streptosporangiales</taxon>
        <taxon>Streptosporangiaceae</taxon>
        <taxon>Nonomuraea</taxon>
    </lineage>
</organism>
<dbReference type="GO" id="GO:0032259">
    <property type="term" value="P:methylation"/>
    <property type="evidence" value="ECO:0007669"/>
    <property type="project" value="UniProtKB-KW"/>
</dbReference>
<gene>
    <name evidence="7" type="ORF">SAMN05421874_10916</name>
</gene>
<name>A0A1G9D7I5_9ACTN</name>
<dbReference type="GO" id="GO:0046983">
    <property type="term" value="F:protein dimerization activity"/>
    <property type="evidence" value="ECO:0007669"/>
    <property type="project" value="InterPro"/>
</dbReference>
<evidence type="ECO:0000259" key="5">
    <source>
        <dbReference type="Pfam" id="PF00891"/>
    </source>
</evidence>
<evidence type="ECO:0000256" key="4">
    <source>
        <dbReference type="PIRSR" id="PIRSR005739-1"/>
    </source>
</evidence>
<dbReference type="Proteomes" id="UP000198683">
    <property type="component" value="Unassembled WGS sequence"/>
</dbReference>
<feature type="active site" description="Proton acceptor" evidence="4">
    <location>
        <position position="251"/>
    </location>
</feature>
<evidence type="ECO:0000313" key="7">
    <source>
        <dbReference type="EMBL" id="SDK59880.1"/>
    </source>
</evidence>
<dbReference type="Gene3D" id="1.10.287.1350">
    <property type="match status" value="1"/>
</dbReference>
<sequence>MTGDAPSEWAAAWQVLAPVADLVTPMAVRVAATLGLADLMAGDAVPVEELASRCGADADALGRMLRHLVCHGVFAEPEPGRFAVNGPAALLASGHPAGMRARLDLDGFGGQMDLAFAGLLHTVRTGRPAWDEVFGAPFWRHLAANQELSRSFDEIMAGGDAYVADAAEEYDWSGVGRVVDVGGGTGALLAAVLGAHPSLRATLVDLPDTVERGRRHLAERGLDARCAFSGQSFFDPLPSGGEVYVLGRVLHDWSDEDAVRILRRCAEAAGGAGRVIVIESHGGSDDDPVAFAEMSLRMLVLSGGRERTVVDYAALAAEAGLEVAGVRGTPRGHVLLECVARSQLAIGPMCPGSLDHPDGGIGLFGGRCDRTL</sequence>
<dbReference type="InterPro" id="IPR012967">
    <property type="entry name" value="COMT_dimerisation"/>
</dbReference>
<feature type="domain" description="O-methyltransferase dimerisation" evidence="6">
    <location>
        <begin position="23"/>
        <end position="82"/>
    </location>
</feature>
<feature type="domain" description="O-methyltransferase C-terminal" evidence="5">
    <location>
        <begin position="118"/>
        <end position="321"/>
    </location>
</feature>
<dbReference type="Pfam" id="PF08100">
    <property type="entry name" value="Dimerisation"/>
    <property type="match status" value="1"/>
</dbReference>
<dbReference type="Gene3D" id="1.10.10.10">
    <property type="entry name" value="Winged helix-like DNA-binding domain superfamily/Winged helix DNA-binding domain"/>
    <property type="match status" value="1"/>
</dbReference>
<evidence type="ECO:0000313" key="8">
    <source>
        <dbReference type="Proteomes" id="UP000198683"/>
    </source>
</evidence>
<proteinExistence type="predicted"/>
<dbReference type="InterPro" id="IPR036390">
    <property type="entry name" value="WH_DNA-bd_sf"/>
</dbReference>
<evidence type="ECO:0000256" key="3">
    <source>
        <dbReference type="ARBA" id="ARBA00022691"/>
    </source>
</evidence>
<dbReference type="PROSITE" id="PS51683">
    <property type="entry name" value="SAM_OMT_II"/>
    <property type="match status" value="1"/>
</dbReference>
<evidence type="ECO:0000256" key="1">
    <source>
        <dbReference type="ARBA" id="ARBA00022603"/>
    </source>
</evidence>
<keyword evidence="3" id="KW-0949">S-adenosyl-L-methionine</keyword>
<protein>
    <submittedName>
        <fullName evidence="7">O-methyltransferase</fullName>
    </submittedName>
</protein>
<keyword evidence="2 7" id="KW-0808">Transferase</keyword>
<keyword evidence="8" id="KW-1185">Reference proteome</keyword>
<dbReference type="InterPro" id="IPR016461">
    <property type="entry name" value="COMT-like"/>
</dbReference>
<dbReference type="GO" id="GO:0008171">
    <property type="term" value="F:O-methyltransferase activity"/>
    <property type="evidence" value="ECO:0007669"/>
    <property type="project" value="InterPro"/>
</dbReference>
<dbReference type="InterPro" id="IPR029063">
    <property type="entry name" value="SAM-dependent_MTases_sf"/>
</dbReference>
<evidence type="ECO:0000259" key="6">
    <source>
        <dbReference type="Pfam" id="PF08100"/>
    </source>
</evidence>
<dbReference type="SUPFAM" id="SSF46785">
    <property type="entry name" value="Winged helix' DNA-binding domain"/>
    <property type="match status" value="1"/>
</dbReference>
<dbReference type="PANTHER" id="PTHR43712:SF2">
    <property type="entry name" value="O-METHYLTRANSFERASE CICE"/>
    <property type="match status" value="1"/>
</dbReference>
<dbReference type="AlphaFoldDB" id="A0A1G9D7I5"/>
<dbReference type="InterPro" id="IPR036388">
    <property type="entry name" value="WH-like_DNA-bd_sf"/>
</dbReference>
<dbReference type="PIRSF" id="PIRSF005739">
    <property type="entry name" value="O-mtase"/>
    <property type="match status" value="1"/>
</dbReference>
<dbReference type="Gene3D" id="3.40.50.150">
    <property type="entry name" value="Vaccinia Virus protein VP39"/>
    <property type="match status" value="1"/>
</dbReference>
<dbReference type="Pfam" id="PF00891">
    <property type="entry name" value="Methyltransf_2"/>
    <property type="match status" value="1"/>
</dbReference>
<evidence type="ECO:0000256" key="2">
    <source>
        <dbReference type="ARBA" id="ARBA00022679"/>
    </source>
</evidence>
<dbReference type="RefSeq" id="WP_218129017.1">
    <property type="nucleotide sequence ID" value="NZ_FNFB01000009.1"/>
</dbReference>